<evidence type="ECO:0000256" key="6">
    <source>
        <dbReference type="ARBA" id="ARBA00022801"/>
    </source>
</evidence>
<comment type="pathway">
    <text evidence="1">Cofactor biosynthesis; 7,8-dihydroneopterin triphosphate biosynthesis; 7,8-dihydroneopterin triphosphate from GTP: step 1/1.</text>
</comment>
<evidence type="ECO:0000256" key="2">
    <source>
        <dbReference type="ARBA" id="ARBA00008085"/>
    </source>
</evidence>
<evidence type="ECO:0000313" key="12">
    <source>
        <dbReference type="Proteomes" id="UP001224775"/>
    </source>
</evidence>
<dbReference type="GO" id="GO:0005525">
    <property type="term" value="F:GTP binding"/>
    <property type="evidence" value="ECO:0007669"/>
    <property type="project" value="UniProtKB-KW"/>
</dbReference>
<dbReference type="GO" id="GO:0006729">
    <property type="term" value="P:tetrahydrobiopterin biosynthetic process"/>
    <property type="evidence" value="ECO:0007669"/>
    <property type="project" value="TreeGrafter"/>
</dbReference>
<dbReference type="AlphaFoldDB" id="A0AAD9D3D9"/>
<evidence type="ECO:0000256" key="9">
    <source>
        <dbReference type="SAM" id="MobiDB-lite"/>
    </source>
</evidence>
<dbReference type="PROSITE" id="PS00860">
    <property type="entry name" value="GTP_CYCLOHYDROL_1_2"/>
    <property type="match status" value="1"/>
</dbReference>
<evidence type="ECO:0000256" key="8">
    <source>
        <dbReference type="ARBA" id="ARBA00030854"/>
    </source>
</evidence>
<dbReference type="FunFam" id="3.30.1130.10:FF:000012">
    <property type="entry name" value="GTP cyclohydrolase 1"/>
    <property type="match status" value="1"/>
</dbReference>
<evidence type="ECO:0000256" key="3">
    <source>
        <dbReference type="ARBA" id="ARBA00012715"/>
    </source>
</evidence>
<dbReference type="NCBIfam" id="TIGR00063">
    <property type="entry name" value="folE"/>
    <property type="match status" value="1"/>
</dbReference>
<dbReference type="InterPro" id="IPR043134">
    <property type="entry name" value="GTP-CH-I_N"/>
</dbReference>
<dbReference type="InterPro" id="IPR018234">
    <property type="entry name" value="GTP_CycHdrlase_I_CS"/>
</dbReference>
<dbReference type="GO" id="GO:0005737">
    <property type="term" value="C:cytoplasm"/>
    <property type="evidence" value="ECO:0007669"/>
    <property type="project" value="TreeGrafter"/>
</dbReference>
<reference evidence="11" key="1">
    <citation type="submission" date="2023-06" db="EMBL/GenBank/DDBJ databases">
        <title>Survivors Of The Sea: Transcriptome response of Skeletonema marinoi to long-term dormancy.</title>
        <authorList>
            <person name="Pinder M.I.M."/>
            <person name="Kourtchenko O."/>
            <person name="Robertson E.K."/>
            <person name="Larsson T."/>
            <person name="Maumus F."/>
            <person name="Osuna-Cruz C.M."/>
            <person name="Vancaester E."/>
            <person name="Stenow R."/>
            <person name="Vandepoele K."/>
            <person name="Ploug H."/>
            <person name="Bruchert V."/>
            <person name="Godhe A."/>
            <person name="Topel M."/>
        </authorList>
    </citation>
    <scope>NUCLEOTIDE SEQUENCE</scope>
    <source>
        <strain evidence="11">R05AC</strain>
    </source>
</reference>
<feature type="domain" description="GTP cyclohydrolase I" evidence="10">
    <location>
        <begin position="99"/>
        <end position="241"/>
    </location>
</feature>
<evidence type="ECO:0000256" key="1">
    <source>
        <dbReference type="ARBA" id="ARBA00005080"/>
    </source>
</evidence>
<dbReference type="Gene3D" id="1.10.286.10">
    <property type="match status" value="1"/>
</dbReference>
<evidence type="ECO:0000259" key="10">
    <source>
        <dbReference type="Pfam" id="PF01227"/>
    </source>
</evidence>
<dbReference type="NCBIfam" id="NF006825">
    <property type="entry name" value="PRK09347.1-2"/>
    <property type="match status" value="1"/>
</dbReference>
<keyword evidence="6 11" id="KW-0378">Hydrolase</keyword>
<proteinExistence type="inferred from homology"/>
<dbReference type="NCBIfam" id="NF006826">
    <property type="entry name" value="PRK09347.1-3"/>
    <property type="match status" value="1"/>
</dbReference>
<keyword evidence="5" id="KW-0547">Nucleotide-binding</keyword>
<comment type="similarity">
    <text evidence="2">Belongs to the GTP cyclohydrolase I family.</text>
</comment>
<dbReference type="SUPFAM" id="SSF55620">
    <property type="entry name" value="Tetrahydrobiopterin biosynthesis enzymes-like"/>
    <property type="match status" value="1"/>
</dbReference>
<dbReference type="Proteomes" id="UP001224775">
    <property type="component" value="Unassembled WGS sequence"/>
</dbReference>
<dbReference type="Gene3D" id="3.30.1130.10">
    <property type="match status" value="1"/>
</dbReference>
<accession>A0AAD9D3D9</accession>
<dbReference type="InterPro" id="IPR043133">
    <property type="entry name" value="GTP-CH-I_C/QueF"/>
</dbReference>
<evidence type="ECO:0000256" key="5">
    <source>
        <dbReference type="ARBA" id="ARBA00022741"/>
    </source>
</evidence>
<comment type="caution">
    <text evidence="11">The sequence shown here is derived from an EMBL/GenBank/DDBJ whole genome shotgun (WGS) entry which is preliminary data.</text>
</comment>
<evidence type="ECO:0000256" key="7">
    <source>
        <dbReference type="ARBA" id="ARBA00023134"/>
    </source>
</evidence>
<dbReference type="GO" id="GO:0046654">
    <property type="term" value="P:tetrahydrofolate biosynthetic process"/>
    <property type="evidence" value="ECO:0007669"/>
    <property type="project" value="InterPro"/>
</dbReference>
<dbReference type="InterPro" id="IPR020602">
    <property type="entry name" value="GTP_CycHdrlase_I_dom"/>
</dbReference>
<dbReference type="EC" id="3.5.4.16" evidence="3"/>
<evidence type="ECO:0000313" key="11">
    <source>
        <dbReference type="EMBL" id="KAK1732431.1"/>
    </source>
</evidence>
<protein>
    <recommendedName>
        <fullName evidence="4">GTP cyclohydrolase 1</fullName>
        <ecNumber evidence="3">3.5.4.16</ecNumber>
    </recommendedName>
    <alternativeName>
        <fullName evidence="8">GTP cyclohydrolase I</fullName>
    </alternativeName>
</protein>
<dbReference type="Pfam" id="PF01227">
    <property type="entry name" value="GTP_cyclohydroI"/>
    <property type="match status" value="1"/>
</dbReference>
<dbReference type="PANTHER" id="PTHR11109:SF7">
    <property type="entry name" value="GTP CYCLOHYDROLASE 1"/>
    <property type="match status" value="1"/>
</dbReference>
<gene>
    <name evidence="11" type="ORF">QTG54_016825</name>
</gene>
<keyword evidence="7" id="KW-0342">GTP-binding</keyword>
<dbReference type="PANTHER" id="PTHR11109">
    <property type="entry name" value="GTP CYCLOHYDROLASE I"/>
    <property type="match status" value="1"/>
</dbReference>
<dbReference type="InterPro" id="IPR001474">
    <property type="entry name" value="GTP_CycHdrlase_I"/>
</dbReference>
<keyword evidence="12" id="KW-1185">Reference proteome</keyword>
<name>A0AAD9D3D9_9STRA</name>
<dbReference type="PROSITE" id="PS00859">
    <property type="entry name" value="GTP_CYCLOHYDROL_1_1"/>
    <property type="match status" value="1"/>
</dbReference>
<dbReference type="FunFam" id="1.10.286.10:FF:000003">
    <property type="entry name" value="GTP cyclohydrolase 1"/>
    <property type="match status" value="1"/>
</dbReference>
<feature type="compositionally biased region" description="Low complexity" evidence="9">
    <location>
        <begin position="12"/>
        <end position="22"/>
    </location>
</feature>
<dbReference type="EMBL" id="JATAAI010000066">
    <property type="protein sequence ID" value="KAK1732431.1"/>
    <property type="molecule type" value="Genomic_DNA"/>
</dbReference>
<evidence type="ECO:0000256" key="4">
    <source>
        <dbReference type="ARBA" id="ARBA00017272"/>
    </source>
</evidence>
<organism evidence="11 12">
    <name type="scientific">Skeletonema marinoi</name>
    <dbReference type="NCBI Taxonomy" id="267567"/>
    <lineage>
        <taxon>Eukaryota</taxon>
        <taxon>Sar</taxon>
        <taxon>Stramenopiles</taxon>
        <taxon>Ochrophyta</taxon>
        <taxon>Bacillariophyta</taxon>
        <taxon>Coscinodiscophyceae</taxon>
        <taxon>Thalassiosirophycidae</taxon>
        <taxon>Thalassiosirales</taxon>
        <taxon>Skeletonemataceae</taxon>
        <taxon>Skeletonema</taxon>
        <taxon>Skeletonema marinoi-dohrnii complex</taxon>
    </lineage>
</organism>
<dbReference type="GO" id="GO:0008270">
    <property type="term" value="F:zinc ion binding"/>
    <property type="evidence" value="ECO:0007669"/>
    <property type="project" value="TreeGrafter"/>
</dbReference>
<dbReference type="GO" id="GO:0003934">
    <property type="term" value="F:GTP cyclohydrolase I activity"/>
    <property type="evidence" value="ECO:0007669"/>
    <property type="project" value="UniProtKB-EC"/>
</dbReference>
<sequence length="242" mass="26699">MSSSTSPVAELSSSVSTVSTKTTEADATPNDDVDDCEECVLSQGRICICDACDEERTKLERTKKRKRLSQSTATGRMPEYCQPAKADADMEEERLTKMTSACNTILKCIGEDPSREGLLKTPERWAKALLFMTSGYSLSAEQVLNDAVFTEDSHKEIVVVKDIDIHSMCEHHMVPFTGKVHVGYIPNGKIIGLSKIARIAEVFSRRLQVQERLTRQIVDAIVDAVEPLGVGVVIESSHFCMV</sequence>
<feature type="region of interest" description="Disordered" evidence="9">
    <location>
        <begin position="1"/>
        <end position="31"/>
    </location>
</feature>